<dbReference type="EMBL" id="VDGG01000014">
    <property type="protein sequence ID" value="TQR15605.1"/>
    <property type="molecule type" value="Genomic_DNA"/>
</dbReference>
<proteinExistence type="predicted"/>
<dbReference type="RefSeq" id="WP_142606831.1">
    <property type="nucleotide sequence ID" value="NZ_VDGG01000014.1"/>
</dbReference>
<gene>
    <name evidence="1" type="ORF">FG383_08410</name>
</gene>
<protein>
    <submittedName>
        <fullName evidence="1">Uncharacterized protein</fullName>
    </submittedName>
</protein>
<sequence length="113" mass="13819">MRFTEYQSLMNDTKWEEIWLAMTYIPELICWRTKDMETNYTCDWDAEWFNHFKIDGDKDSYKTIEWLEFKFENEEVKNRLLKILKEIHVPGEVLVNTIKIYGYVKKGTSIDYI</sequence>
<dbReference type="AlphaFoldDB" id="A0A544TDT9"/>
<evidence type="ECO:0000313" key="2">
    <source>
        <dbReference type="Proteomes" id="UP000318937"/>
    </source>
</evidence>
<reference evidence="1 2" key="1">
    <citation type="submission" date="2019-05" db="EMBL/GenBank/DDBJ databases">
        <title>Psychrobacillus vulpis sp. nov., a new species isolated from feces of a red fox that inhabits in The Tablas de Daimiel Natural Park, Albacete, Spain.</title>
        <authorList>
            <person name="Rodriguez M."/>
            <person name="Reina J.C."/>
            <person name="Bejar V."/>
            <person name="Llamas I."/>
        </authorList>
    </citation>
    <scope>NUCLEOTIDE SEQUENCE [LARGE SCALE GENOMIC DNA]</scope>
    <source>
        <strain evidence="1 2">NHI-2</strain>
    </source>
</reference>
<comment type="caution">
    <text evidence="1">The sequence shown here is derived from an EMBL/GenBank/DDBJ whole genome shotgun (WGS) entry which is preliminary data.</text>
</comment>
<dbReference type="OrthoDB" id="8235233at2"/>
<name>A0A544TDT9_9BACI</name>
<dbReference type="InterPro" id="IPR046500">
    <property type="entry name" value="DUF6678"/>
</dbReference>
<dbReference type="Pfam" id="PF20383">
    <property type="entry name" value="DUF6678"/>
    <property type="match status" value="1"/>
</dbReference>
<accession>A0A544TDT9</accession>
<dbReference type="Proteomes" id="UP000318937">
    <property type="component" value="Unassembled WGS sequence"/>
</dbReference>
<keyword evidence="2" id="KW-1185">Reference proteome</keyword>
<evidence type="ECO:0000313" key="1">
    <source>
        <dbReference type="EMBL" id="TQR15605.1"/>
    </source>
</evidence>
<organism evidence="1 2">
    <name type="scientific">Psychrobacillus soli</name>
    <dbReference type="NCBI Taxonomy" id="1543965"/>
    <lineage>
        <taxon>Bacteria</taxon>
        <taxon>Bacillati</taxon>
        <taxon>Bacillota</taxon>
        <taxon>Bacilli</taxon>
        <taxon>Bacillales</taxon>
        <taxon>Bacillaceae</taxon>
        <taxon>Psychrobacillus</taxon>
    </lineage>
</organism>